<proteinExistence type="predicted"/>
<dbReference type="EMBL" id="BNAG01000001">
    <property type="protein sequence ID" value="GHE58162.1"/>
    <property type="molecule type" value="Genomic_DNA"/>
</dbReference>
<name>A0ABQ3I821_9BACT</name>
<evidence type="ECO:0008006" key="3">
    <source>
        <dbReference type="Google" id="ProtNLM"/>
    </source>
</evidence>
<keyword evidence="2" id="KW-1185">Reference proteome</keyword>
<sequence>MDLSLPVGLTYDASGIRVNDVPGWVGTNWALNAGGVITRQVNGQADDAPISGYMAVYPPYENNGISKVDDLVSFDKGELDGHPDVYNYSFPGGSGKFYINSNYEVIVNPYQKIRIELKTNNTIDDGFVITTLDGVKYTFDVDEITQVGATANNPSDQYVSAWYLSKIESSKYEGANINLHYVTVPLLSDVVKIKSYSSTRRYRSGAHYPSGSTIQVSERFASYQSKRLDSISWGNGSMVFVSTTSRSDLSGDKVLDKIQVKGPTGDLIKEQRFTYGYYSGASNKLRLDKVQEFDSGGQSLPAYEFTYETSALPAYNSTGQDYWGYNNGKTSNLNLLPTMRVAEYIAHPNVTYDIHYQIGDADRNPSESYLMRGILQSIKYPTGGVSEFDMEANRFTSRLAYQFPLQFMSDMTCNLNDLNCDFENNFDYVRNTFGDQNIDYAFAVAVAESGPEQTANTEITSFTIPQNQIVSFDIEIMNFNSSTVDASLEKFENGSWVTVFNKTSTDEERVQLNSGVSYRLKCYVSGGAGDKVKMRADWIVPTGDTVLLGPGLRIKEIRQRESVGGPVSNVRRFEYLDEQGNESGVLFQENIFAYRKFAKDNPNTATETIFPILVHSSSSRFQHSGPGVGYERVTELFGTNGENGKIVDVYNANPSSILNSLSPEHTQIYAPQQMPFAPSFYTYWRFGQLLESTTYRKKYTGELGADYKKVSFTKNTYDYQAGDLIKGLAVASVNVDDHTQDVNLSGNHFYEEINYRMVAVWEKLIKQEVTTYSDLEDPHTVITDFIYETVPDHLQVRSKTVTNADGKKYISEYWYPQDYSSNYPGVAQLQSSFLHGEVIEQLQMVEMGGNRTITKGTLTHYNTTSLQPERIYTLKSSVGISESSFFKSKTYTGTGSNRDSNYEERISFTYNNGRLVQQQLTGGAPQSIVWGYNLEFPVARVSNANLSDVTVVISQSILDNPSSDAALRTELNKLRTATALKNAQVTTITYKLGIGVSSVTSPNGLITYYEYDTFGRLKYIRDDSGNILKKNEYVYQQNANTTNN</sequence>
<accession>A0ABQ3I821</accession>
<evidence type="ECO:0000313" key="1">
    <source>
        <dbReference type="EMBL" id="GHE58162.1"/>
    </source>
</evidence>
<dbReference type="Proteomes" id="UP000658258">
    <property type="component" value="Unassembled WGS sequence"/>
</dbReference>
<evidence type="ECO:0000313" key="2">
    <source>
        <dbReference type="Proteomes" id="UP000658258"/>
    </source>
</evidence>
<organism evidence="1 2">
    <name type="scientific">Roseivirga thermotolerans</name>
    <dbReference type="NCBI Taxonomy" id="1758176"/>
    <lineage>
        <taxon>Bacteria</taxon>
        <taxon>Pseudomonadati</taxon>
        <taxon>Bacteroidota</taxon>
        <taxon>Cytophagia</taxon>
        <taxon>Cytophagales</taxon>
        <taxon>Roseivirgaceae</taxon>
        <taxon>Roseivirga</taxon>
    </lineage>
</organism>
<protein>
    <recommendedName>
        <fullName evidence="3">Insecticide toxin TcdB middle/N-terminal domain-containing protein</fullName>
    </recommendedName>
</protein>
<comment type="caution">
    <text evidence="1">The sequence shown here is derived from an EMBL/GenBank/DDBJ whole genome shotgun (WGS) entry which is preliminary data.</text>
</comment>
<gene>
    <name evidence="1" type="ORF">GCM10011340_11750</name>
</gene>
<reference evidence="2" key="1">
    <citation type="journal article" date="2019" name="Int. J. Syst. Evol. Microbiol.">
        <title>The Global Catalogue of Microorganisms (GCM) 10K type strain sequencing project: providing services to taxonomists for standard genome sequencing and annotation.</title>
        <authorList>
            <consortium name="The Broad Institute Genomics Platform"/>
            <consortium name="The Broad Institute Genome Sequencing Center for Infectious Disease"/>
            <person name="Wu L."/>
            <person name="Ma J."/>
        </authorList>
    </citation>
    <scope>NUCLEOTIDE SEQUENCE [LARGE SCALE GENOMIC DNA]</scope>
    <source>
        <strain evidence="2">CGMCC 1.15111</strain>
    </source>
</reference>